<dbReference type="SUPFAM" id="SSF52096">
    <property type="entry name" value="ClpP/crotonase"/>
    <property type="match status" value="1"/>
</dbReference>
<dbReference type="Gene3D" id="3.90.226.10">
    <property type="entry name" value="2-enoyl-CoA Hydratase, Chain A, domain 1"/>
    <property type="match status" value="1"/>
</dbReference>
<dbReference type="Proteomes" id="UP000295431">
    <property type="component" value="Unassembled WGS sequence"/>
</dbReference>
<dbReference type="CDD" id="cd06558">
    <property type="entry name" value="crotonase-like"/>
    <property type="match status" value="1"/>
</dbReference>
<dbReference type="EMBL" id="SMJW01000052">
    <property type="protein sequence ID" value="TDC16330.1"/>
    <property type="molecule type" value="Genomic_DNA"/>
</dbReference>
<dbReference type="RefSeq" id="WP_131939297.1">
    <property type="nucleotide sequence ID" value="NZ_BAAAMX010000015.1"/>
</dbReference>
<dbReference type="Gene3D" id="1.10.12.10">
    <property type="entry name" value="Lyase 2-enoyl-coa Hydratase, Chain A, domain 2"/>
    <property type="match status" value="1"/>
</dbReference>
<dbReference type="PANTHER" id="PTHR43802">
    <property type="entry name" value="ENOYL-COA HYDRATASE"/>
    <property type="match status" value="1"/>
</dbReference>
<dbReference type="Pfam" id="PF00378">
    <property type="entry name" value="ECH_1"/>
    <property type="match status" value="1"/>
</dbReference>
<keyword evidence="4" id="KW-1185">Reference proteome</keyword>
<accession>A0A4R4P6A6</accession>
<reference evidence="3 4" key="1">
    <citation type="submission" date="2019-03" db="EMBL/GenBank/DDBJ databases">
        <title>Draft genome sequences of novel Actinobacteria.</title>
        <authorList>
            <person name="Sahin N."/>
            <person name="Ay H."/>
            <person name="Saygin H."/>
        </authorList>
    </citation>
    <scope>NUCLEOTIDE SEQUENCE [LARGE SCALE GENOMIC DNA]</scope>
    <source>
        <strain evidence="3 4">DSM 45347</strain>
    </source>
</reference>
<name>A0A4R4P6A6_9ACTN</name>
<dbReference type="InterPro" id="IPR018376">
    <property type="entry name" value="Enoyl-CoA_hyd/isom_CS"/>
</dbReference>
<sequence length="267" mass="28898">MPFVLIDRPRPHLTLITLNRPERMNAMAFDVMVPFREALEQVSLDNDTRAVVITGAGRGFCSGADLENPGDIPGIDGLTLPTIALRSMELLDDVIRAMRRVHQPVIAAINGPAIGGGLCLSLAADIRLGSDTALFRAAGINNGLTASELGLSYLLPRAIGASRAFELMLSGRDVDAAEAERIGLLSRVVPGDKLLDSCYDLAERIAGFSRPGVELTKRMLWSGLDAASLDAHMGQEGLAQLYVRLTTQNFEEAIRARKQHRPPDFKD</sequence>
<evidence type="ECO:0000256" key="2">
    <source>
        <dbReference type="RuleBase" id="RU003707"/>
    </source>
</evidence>
<evidence type="ECO:0000256" key="1">
    <source>
        <dbReference type="ARBA" id="ARBA00005254"/>
    </source>
</evidence>
<dbReference type="InterPro" id="IPR001753">
    <property type="entry name" value="Enoyl-CoA_hydra/iso"/>
</dbReference>
<keyword evidence="3" id="KW-0456">Lyase</keyword>
<dbReference type="NCBIfam" id="NF004519">
    <property type="entry name" value="PRK05864.1"/>
    <property type="match status" value="1"/>
</dbReference>
<dbReference type="PANTHER" id="PTHR43802:SF1">
    <property type="entry name" value="IP11341P-RELATED"/>
    <property type="match status" value="1"/>
</dbReference>
<gene>
    <name evidence="3" type="ORF">E1284_12965</name>
</gene>
<comment type="caution">
    <text evidence="3">The sequence shown here is derived from an EMBL/GenBank/DDBJ whole genome shotgun (WGS) entry which is preliminary data.</text>
</comment>
<dbReference type="GO" id="GO:0004300">
    <property type="term" value="F:enoyl-CoA hydratase activity"/>
    <property type="evidence" value="ECO:0007669"/>
    <property type="project" value="UniProtKB-EC"/>
</dbReference>
<protein>
    <submittedName>
        <fullName evidence="3">Enoyl-CoA hydratase</fullName>
        <ecNumber evidence="3">4.2.1.17</ecNumber>
    </submittedName>
</protein>
<comment type="similarity">
    <text evidence="1 2">Belongs to the enoyl-CoA hydratase/isomerase family.</text>
</comment>
<organism evidence="3 4">
    <name type="scientific">Actinomadura bangladeshensis</name>
    <dbReference type="NCBI Taxonomy" id="453573"/>
    <lineage>
        <taxon>Bacteria</taxon>
        <taxon>Bacillati</taxon>
        <taxon>Actinomycetota</taxon>
        <taxon>Actinomycetes</taxon>
        <taxon>Streptosporangiales</taxon>
        <taxon>Thermomonosporaceae</taxon>
        <taxon>Actinomadura</taxon>
    </lineage>
</organism>
<dbReference type="AlphaFoldDB" id="A0A4R4P6A6"/>
<dbReference type="EC" id="4.2.1.17" evidence="3"/>
<evidence type="ECO:0000313" key="3">
    <source>
        <dbReference type="EMBL" id="TDC16330.1"/>
    </source>
</evidence>
<dbReference type="InterPro" id="IPR014748">
    <property type="entry name" value="Enoyl-CoA_hydra_C"/>
</dbReference>
<evidence type="ECO:0000313" key="4">
    <source>
        <dbReference type="Proteomes" id="UP000295431"/>
    </source>
</evidence>
<dbReference type="OrthoDB" id="9777711at2"/>
<proteinExistence type="inferred from homology"/>
<dbReference type="InterPro" id="IPR029045">
    <property type="entry name" value="ClpP/crotonase-like_dom_sf"/>
</dbReference>
<dbReference type="PROSITE" id="PS00166">
    <property type="entry name" value="ENOYL_COA_HYDRATASE"/>
    <property type="match status" value="1"/>
</dbReference>